<dbReference type="AlphaFoldDB" id="A0A4Q0VSW2"/>
<dbReference type="Pfam" id="PF10670">
    <property type="entry name" value="DUF4198"/>
    <property type="match status" value="1"/>
</dbReference>
<dbReference type="OrthoDB" id="2858037at2"/>
<keyword evidence="1" id="KW-0812">Transmembrane</keyword>
<name>A0A4Q0VSW2_9BACI</name>
<proteinExistence type="predicted"/>
<evidence type="ECO:0000313" key="4">
    <source>
        <dbReference type="Proteomes" id="UP000290649"/>
    </source>
</evidence>
<dbReference type="Proteomes" id="UP000290649">
    <property type="component" value="Unassembled WGS sequence"/>
</dbReference>
<evidence type="ECO:0000313" key="3">
    <source>
        <dbReference type="EMBL" id="RXJ00309.1"/>
    </source>
</evidence>
<evidence type="ECO:0000256" key="2">
    <source>
        <dbReference type="SAM" id="SignalP"/>
    </source>
</evidence>
<evidence type="ECO:0000256" key="1">
    <source>
        <dbReference type="SAM" id="Phobius"/>
    </source>
</evidence>
<keyword evidence="2" id="KW-0732">Signal</keyword>
<reference evidence="3 4" key="1">
    <citation type="journal article" date="2019" name="Int. J. Syst. Evol. Microbiol.">
        <title>Anaerobacillus alkaliphilus sp. nov., a novel alkaliphilic and moderately halophilic bacterium.</title>
        <authorList>
            <person name="Borsodi A.K."/>
            <person name="Aszalos J.M."/>
            <person name="Bihari P."/>
            <person name="Nagy I."/>
            <person name="Schumann P."/>
            <person name="Sproer C."/>
            <person name="Kovacs A.L."/>
            <person name="Boka K."/>
            <person name="Dobosy P."/>
            <person name="Ovari M."/>
            <person name="Szili-Kovacs T."/>
            <person name="Toth E."/>
        </authorList>
    </citation>
    <scope>NUCLEOTIDE SEQUENCE [LARGE SCALE GENOMIC DNA]</scope>
    <source>
        <strain evidence="3 4">B16-10</strain>
    </source>
</reference>
<organism evidence="3 4">
    <name type="scientific">Anaerobacillus alkaliphilus</name>
    <dbReference type="NCBI Taxonomy" id="1548597"/>
    <lineage>
        <taxon>Bacteria</taxon>
        <taxon>Bacillati</taxon>
        <taxon>Bacillota</taxon>
        <taxon>Bacilli</taxon>
        <taxon>Bacillales</taxon>
        <taxon>Bacillaceae</taxon>
        <taxon>Anaerobacillus</taxon>
    </lineage>
</organism>
<sequence length="273" mass="30461">MKKVLIVTLLMISLLIAPKAFAHELFIQVKEDQTSNELQVDVLWGHLRDFIDQGNPDNYELFVKLPNGQTKQLEMERIGVQARAFIPASETGQYVFWAMRKPSTYTPGDEPTRLSLQRAKTVYHVGSGDNITNHPVGLDLEIIPETNLAIFNQGLLKGNVLFEGNPQSNVTVTAYGPAGEHFEGVTGADGAFEFNLRSNGEWLIKASFQTDESGTLDDTDYELTGRTTTLIFDNSYPIANENNYENPLMYIAVLLIGLLLGSAFTFLILKRKK</sequence>
<keyword evidence="1" id="KW-0472">Membrane</keyword>
<dbReference type="RefSeq" id="WP_129078527.1">
    <property type="nucleotide sequence ID" value="NZ_QOUX01000039.1"/>
</dbReference>
<gene>
    <name evidence="3" type="ORF">DS745_12310</name>
</gene>
<keyword evidence="4" id="KW-1185">Reference proteome</keyword>
<comment type="caution">
    <text evidence="3">The sequence shown here is derived from an EMBL/GenBank/DDBJ whole genome shotgun (WGS) entry which is preliminary data.</text>
</comment>
<dbReference type="InterPro" id="IPR019613">
    <property type="entry name" value="DUF4198"/>
</dbReference>
<protein>
    <submittedName>
        <fullName evidence="3">DUF4198 domain-containing protein</fullName>
    </submittedName>
</protein>
<dbReference type="SUPFAM" id="SSF49478">
    <property type="entry name" value="Cna protein B-type domain"/>
    <property type="match status" value="1"/>
</dbReference>
<feature type="chain" id="PRO_5020907013" evidence="2">
    <location>
        <begin position="23"/>
        <end position="273"/>
    </location>
</feature>
<feature type="transmembrane region" description="Helical" evidence="1">
    <location>
        <begin position="248"/>
        <end position="269"/>
    </location>
</feature>
<keyword evidence="1" id="KW-1133">Transmembrane helix</keyword>
<feature type="signal peptide" evidence="2">
    <location>
        <begin position="1"/>
        <end position="22"/>
    </location>
</feature>
<dbReference type="EMBL" id="QOUX01000039">
    <property type="protein sequence ID" value="RXJ00309.1"/>
    <property type="molecule type" value="Genomic_DNA"/>
</dbReference>
<accession>A0A4Q0VSW2</accession>